<dbReference type="GO" id="GO:0043386">
    <property type="term" value="P:mycotoxin biosynthetic process"/>
    <property type="evidence" value="ECO:0007669"/>
    <property type="project" value="UniProtKB-ARBA"/>
</dbReference>
<keyword evidence="1" id="KW-0596">Phosphopantetheine</keyword>
<comment type="caution">
    <text evidence="8">The sequence shown here is derived from an EMBL/GenBank/DDBJ whole genome shotgun (WGS) entry which is preliminary data.</text>
</comment>
<protein>
    <submittedName>
        <fullName evidence="8">Bcpks5</fullName>
    </submittedName>
</protein>
<dbReference type="Gene3D" id="1.10.630.10">
    <property type="entry name" value="Cytochrome P450"/>
    <property type="match status" value="1"/>
</dbReference>
<dbReference type="InterPro" id="IPR050091">
    <property type="entry name" value="PKS_NRPS_Biosynth_Enz"/>
</dbReference>
<proteinExistence type="predicted"/>
<dbReference type="SMART" id="SM00822">
    <property type="entry name" value="PKS_KR"/>
    <property type="match status" value="1"/>
</dbReference>
<dbReference type="SUPFAM" id="SSF48264">
    <property type="entry name" value="Cytochrome P450"/>
    <property type="match status" value="1"/>
</dbReference>
<dbReference type="Proteomes" id="UP001213799">
    <property type="component" value="Unassembled WGS sequence"/>
</dbReference>
<dbReference type="Pfam" id="PF00067">
    <property type="entry name" value="p450"/>
    <property type="match status" value="1"/>
</dbReference>
<evidence type="ECO:0000256" key="1">
    <source>
        <dbReference type="ARBA" id="ARBA00022450"/>
    </source>
</evidence>
<feature type="region of interest" description="C-terminal hotdog fold" evidence="5">
    <location>
        <begin position="466"/>
        <end position="620"/>
    </location>
</feature>
<dbReference type="CDD" id="cd02440">
    <property type="entry name" value="AdoMet_MTases"/>
    <property type="match status" value="1"/>
</dbReference>
<dbReference type="InterPro" id="IPR049551">
    <property type="entry name" value="PKS_DH_C"/>
</dbReference>
<dbReference type="InterPro" id="IPR036291">
    <property type="entry name" value="NAD(P)-bd_dom_sf"/>
</dbReference>
<dbReference type="Pfam" id="PF08659">
    <property type="entry name" value="KR"/>
    <property type="match status" value="1"/>
</dbReference>
<dbReference type="GO" id="GO:0020037">
    <property type="term" value="F:heme binding"/>
    <property type="evidence" value="ECO:0007669"/>
    <property type="project" value="InterPro"/>
</dbReference>
<keyword evidence="9" id="KW-1185">Reference proteome</keyword>
<name>A0AAD6GUB5_9EURO</name>
<reference evidence="8" key="2">
    <citation type="submission" date="2023-01" db="EMBL/GenBank/DDBJ databases">
        <authorList>
            <person name="Petersen C."/>
        </authorList>
    </citation>
    <scope>NUCLEOTIDE SEQUENCE</scope>
    <source>
        <strain evidence="8">IBT 12815</strain>
    </source>
</reference>
<dbReference type="InterPro" id="IPR013217">
    <property type="entry name" value="Methyltransf_12"/>
</dbReference>
<accession>A0AAD6GUB5</accession>
<evidence type="ECO:0000259" key="6">
    <source>
        <dbReference type="PROSITE" id="PS50075"/>
    </source>
</evidence>
<dbReference type="Gene3D" id="3.40.50.720">
    <property type="entry name" value="NAD(P)-binding Rossmann-like Domain"/>
    <property type="match status" value="1"/>
</dbReference>
<keyword evidence="3" id="KW-0808">Transferase</keyword>
<dbReference type="SUPFAM" id="SSF51735">
    <property type="entry name" value="NAD(P)-binding Rossmann-fold domains"/>
    <property type="match status" value="1"/>
</dbReference>
<dbReference type="InterPro" id="IPR029063">
    <property type="entry name" value="SAM-dependent_MTases_sf"/>
</dbReference>
<dbReference type="GeneID" id="81590266"/>
<dbReference type="Pfam" id="PF14765">
    <property type="entry name" value="PS-DH"/>
    <property type="match status" value="1"/>
</dbReference>
<evidence type="ECO:0000256" key="4">
    <source>
        <dbReference type="ARBA" id="ARBA00023268"/>
    </source>
</evidence>
<comment type="caution">
    <text evidence="5">Lacks conserved residue(s) required for the propagation of feature annotation.</text>
</comment>
<dbReference type="SUPFAM" id="SSF53335">
    <property type="entry name" value="S-adenosyl-L-methionine-dependent methyltransferases"/>
    <property type="match status" value="1"/>
</dbReference>
<dbReference type="GO" id="GO:0004497">
    <property type="term" value="F:monooxygenase activity"/>
    <property type="evidence" value="ECO:0007669"/>
    <property type="project" value="InterPro"/>
</dbReference>
<dbReference type="Gene3D" id="3.40.50.150">
    <property type="entry name" value="Vaccinia Virus protein VP39"/>
    <property type="match status" value="1"/>
</dbReference>
<dbReference type="InterPro" id="IPR001128">
    <property type="entry name" value="Cyt_P450"/>
</dbReference>
<dbReference type="SUPFAM" id="SSF47336">
    <property type="entry name" value="ACP-like"/>
    <property type="match status" value="1"/>
</dbReference>
<dbReference type="PRINTS" id="PR00385">
    <property type="entry name" value="P450"/>
</dbReference>
<dbReference type="InterPro" id="IPR057326">
    <property type="entry name" value="KR_dom"/>
</dbReference>
<keyword evidence="4" id="KW-0511">Multifunctional enzyme</keyword>
<keyword evidence="2" id="KW-0597">Phosphoprotein</keyword>
<dbReference type="Pfam" id="PF08242">
    <property type="entry name" value="Methyltransf_12"/>
    <property type="match status" value="1"/>
</dbReference>
<feature type="region of interest" description="N-terminal hotdog fold" evidence="5">
    <location>
        <begin position="316"/>
        <end position="451"/>
    </location>
</feature>
<dbReference type="Pfam" id="PF00550">
    <property type="entry name" value="PP-binding"/>
    <property type="match status" value="1"/>
</dbReference>
<evidence type="ECO:0000256" key="5">
    <source>
        <dbReference type="PROSITE-ProRule" id="PRU01363"/>
    </source>
</evidence>
<dbReference type="GO" id="GO:0031177">
    <property type="term" value="F:phosphopantetheine binding"/>
    <property type="evidence" value="ECO:0007669"/>
    <property type="project" value="InterPro"/>
</dbReference>
<dbReference type="PANTHER" id="PTHR43775:SF20">
    <property type="entry name" value="HYBRID PKS-NRPS SYNTHETASE APDA"/>
    <property type="match status" value="1"/>
</dbReference>
<dbReference type="Gene3D" id="3.10.129.120">
    <property type="match status" value="1"/>
</dbReference>
<dbReference type="PROSITE" id="PS52019">
    <property type="entry name" value="PKS_MFAS_DH"/>
    <property type="match status" value="1"/>
</dbReference>
<dbReference type="InterPro" id="IPR002401">
    <property type="entry name" value="Cyt_P450_E_grp-I"/>
</dbReference>
<dbReference type="PROSITE" id="PS50075">
    <property type="entry name" value="CARRIER"/>
    <property type="match status" value="1"/>
</dbReference>
<gene>
    <name evidence="8" type="ORF">N7537_008970</name>
</gene>
<evidence type="ECO:0000313" key="8">
    <source>
        <dbReference type="EMBL" id="KAJ5592066.1"/>
    </source>
</evidence>
<evidence type="ECO:0000256" key="2">
    <source>
        <dbReference type="ARBA" id="ARBA00022553"/>
    </source>
</evidence>
<dbReference type="GO" id="GO:0016705">
    <property type="term" value="F:oxidoreductase activity, acting on paired donors, with incorporation or reduction of molecular oxygen"/>
    <property type="evidence" value="ECO:0007669"/>
    <property type="project" value="InterPro"/>
</dbReference>
<dbReference type="RefSeq" id="XP_056748692.1">
    <property type="nucleotide sequence ID" value="XM_056900024.1"/>
</dbReference>
<dbReference type="PRINTS" id="PR00463">
    <property type="entry name" value="EP450I"/>
</dbReference>
<dbReference type="InterPro" id="IPR020806">
    <property type="entry name" value="PKS_PP-bd"/>
</dbReference>
<dbReference type="PANTHER" id="PTHR43775">
    <property type="entry name" value="FATTY ACID SYNTHASE"/>
    <property type="match status" value="1"/>
</dbReference>
<dbReference type="InterPro" id="IPR009081">
    <property type="entry name" value="PP-bd_ACP"/>
</dbReference>
<feature type="domain" description="PKS/mFAS DH" evidence="7">
    <location>
        <begin position="316"/>
        <end position="620"/>
    </location>
</feature>
<organism evidence="8 9">
    <name type="scientific">Penicillium hordei</name>
    <dbReference type="NCBI Taxonomy" id="40994"/>
    <lineage>
        <taxon>Eukaryota</taxon>
        <taxon>Fungi</taxon>
        <taxon>Dikarya</taxon>
        <taxon>Ascomycota</taxon>
        <taxon>Pezizomycotina</taxon>
        <taxon>Eurotiomycetes</taxon>
        <taxon>Eurotiomycetidae</taxon>
        <taxon>Eurotiales</taxon>
        <taxon>Aspergillaceae</taxon>
        <taxon>Penicillium</taxon>
    </lineage>
</organism>
<dbReference type="SMART" id="SM00823">
    <property type="entry name" value="PKS_PP"/>
    <property type="match status" value="1"/>
</dbReference>
<sequence>MTEILPIPEPPGWPLLGYMVGVIDNEFPLGSFMNMAEEHGEIYRIWLLKSPVTFASEHKIINELCDEKRFRKVPAGVMKELREAANDGLITAYLEEENWRVAHRVLMPAFGPGAVRGMFDDMHDIATQLALKWARLGKNESFTPSEDFIRLAMDTLALCSMDYRFNSFYSTETHPFLQAMARVLRTSRYRARRPDNAVSNLYYRNENKQYFEDIAYLRKVSDDIVTHRASHPTEPKDLVAAMQNNADPKSGKHMTGKSTTDNALSFLVAGHETTSGLLSFTLYYLVKHPEVWKKAQKAVDSVLGEGQIKVDQLSKLPYVTAILRETLRLEPPLPVFAVKPYEDTIIANEYLGQSVFPAMGYVAMALEAASAIAGPNRKLGMISLEDVVIGRALTFGNDDAGMKYRVTVNIEILNSDKLRGHISCHSGLPYDSATPLALNFSGTIGMVFYEPRPDTLPTSWIHEINLGLAEPERLYSQFTMLGYNYSSPFTGVRAIQRKMDFATGELEDEAGDDWEDQLLVHPGLLDSAIQTGFAAYAHPHDNCLWALHVPTSIRSVTVNPYYFSSGIDERNRTFQYQTSTRITPDTPMVVDIGIFFGDGEHPFVQFDSVGVKPFAAATAHDDAPVFSRISYRMDSPDVTVAIKGPDAILGPENTAMLLAAERMGFYHLHRLYEAIFAEEKEDALPHYQRLLDYAARVVSLVSEGNHPTVPMEAMDDSTGYIRSLMTRYHQHVFVKLLGVVGENLEEVVRTGGDMVDYMMKDGLLHQFYQELAGPHGSENANAWYGRLLRQITFCYSRMNILEIGFGTGAATSNILSALNGEFETYTFTDVSDEGFSAAQTRFQKYSDRMAFSKYDMDKPPGEQGFEEESYDVVLAAAALHAGADMETVMANARRLVKPGGYLLVGDVISNDFLSIGTILGGLPEWWEGADVDPSQADAPCLSVEQWSELATRNGFAGIETHSPVDNKLQYTPVPNASPKGHLVVVGGRKAAIAKFATETIALISDLYEGITQLESLDGLHVAGLEPGTSVLSLAELDQQFLENRSAVKLDALKTLWRNGRSILYVTRGARNDSPYSAMVLGVSRCVRFEQPNINMQVLDFDTDVPPNTKTLAESLMRLELGYRWFREEDGVNLLWSMESEVYHTKDKILIARCLPFTAANDRYNTCRRAVQAVVNPTKEAKTTTINVNHSLLYSIRVQQAGFFALAAGQDAHTGEALVALLDTATESVSRAPVERTTTAPANTSAVLAAIASQLMSQSILTAATSSHGTIVVHEADEVLKDALTRESAAEGVDVMFTTADKTKATTEQYVFVHSKLPIRLVQTLILPGHVSLLVNLAPGCGSAELLSLCILLNTPTRTAADFVRPRPDVELGIAVQKVREAFEAAVRTVSVLLKQNHHTNRNTGAAVIPLQSVAGHPATQAHLSVVDWNTASVNVLVRPIDHGTIFCADATYLLFGLAGELGLSICNWMVLHGARHIVIGSCRPNVNPKFIERLAGNGADVRVMTVDVCDRESLYMCYKTVTAEMPAVGGVTNGALVLADSLFDEMTYEDLDCTFGPKVEGTTLLDELFYDTPLDFFIPFTSAVGASGNTGQSVYIMANNFMTSLAAQRRDSRGVAGSDLALGAMSGLGAFERSTTLDKDHFSKMGYRDSSEQDCLQLFGEAILTGKPENAHLGVSQVASGLKPVRNAANGGGGSGKSARPRLRLASAKSRDEAQSIVKDAFVERLKRVLMIPQDEPLNEDMTFVEQGLDSIMAVEVRTWFLSEVEVDLPVLQILGAGSTVQAVVDSVMGKIPASILD</sequence>
<evidence type="ECO:0000313" key="9">
    <source>
        <dbReference type="Proteomes" id="UP001213799"/>
    </source>
</evidence>
<evidence type="ECO:0000256" key="3">
    <source>
        <dbReference type="ARBA" id="ARBA00022679"/>
    </source>
</evidence>
<dbReference type="InterPro" id="IPR013968">
    <property type="entry name" value="PKS_KR"/>
</dbReference>
<evidence type="ECO:0000259" key="7">
    <source>
        <dbReference type="PROSITE" id="PS52019"/>
    </source>
</evidence>
<dbReference type="Gene3D" id="1.10.1200.10">
    <property type="entry name" value="ACP-like"/>
    <property type="match status" value="1"/>
</dbReference>
<reference evidence="8" key="1">
    <citation type="journal article" date="2023" name="IMA Fungus">
        <title>Comparative genomic study of the Penicillium genus elucidates a diverse pangenome and 15 lateral gene transfer events.</title>
        <authorList>
            <person name="Petersen C."/>
            <person name="Sorensen T."/>
            <person name="Nielsen M.R."/>
            <person name="Sondergaard T.E."/>
            <person name="Sorensen J.L."/>
            <person name="Fitzpatrick D.A."/>
            <person name="Frisvad J.C."/>
            <person name="Nielsen K.L."/>
        </authorList>
    </citation>
    <scope>NUCLEOTIDE SEQUENCE</scope>
    <source>
        <strain evidence="8">IBT 12815</strain>
    </source>
</reference>
<feature type="domain" description="Carrier" evidence="6">
    <location>
        <begin position="1713"/>
        <end position="1792"/>
    </location>
</feature>
<dbReference type="EMBL" id="JAQJAE010000005">
    <property type="protein sequence ID" value="KAJ5592066.1"/>
    <property type="molecule type" value="Genomic_DNA"/>
</dbReference>
<dbReference type="GO" id="GO:0006633">
    <property type="term" value="P:fatty acid biosynthetic process"/>
    <property type="evidence" value="ECO:0007669"/>
    <property type="project" value="TreeGrafter"/>
</dbReference>
<dbReference type="InterPro" id="IPR049900">
    <property type="entry name" value="PKS_mFAS_DH"/>
</dbReference>
<dbReference type="GO" id="GO:0005506">
    <property type="term" value="F:iron ion binding"/>
    <property type="evidence" value="ECO:0007669"/>
    <property type="project" value="InterPro"/>
</dbReference>
<dbReference type="InterPro" id="IPR036736">
    <property type="entry name" value="ACP-like_sf"/>
</dbReference>
<dbReference type="InterPro" id="IPR036396">
    <property type="entry name" value="Cyt_P450_sf"/>
</dbReference>
<dbReference type="GO" id="GO:0004312">
    <property type="term" value="F:fatty acid synthase activity"/>
    <property type="evidence" value="ECO:0007669"/>
    <property type="project" value="TreeGrafter"/>
</dbReference>